<dbReference type="AlphaFoldDB" id="A9V1N7"/>
<dbReference type="SMART" id="SM00054">
    <property type="entry name" value="EFh"/>
    <property type="match status" value="3"/>
</dbReference>
<accession>A9V1N7</accession>
<reference evidence="4 5" key="1">
    <citation type="journal article" date="2008" name="Nature">
        <title>The genome of the choanoflagellate Monosiga brevicollis and the origin of metazoans.</title>
        <authorList>
            <consortium name="JGI Sequencing"/>
            <person name="King N."/>
            <person name="Westbrook M.J."/>
            <person name="Young S.L."/>
            <person name="Kuo A."/>
            <person name="Abedin M."/>
            <person name="Chapman J."/>
            <person name="Fairclough S."/>
            <person name="Hellsten U."/>
            <person name="Isogai Y."/>
            <person name="Letunic I."/>
            <person name="Marr M."/>
            <person name="Pincus D."/>
            <person name="Putnam N."/>
            <person name="Rokas A."/>
            <person name="Wright K.J."/>
            <person name="Zuzow R."/>
            <person name="Dirks W."/>
            <person name="Good M."/>
            <person name="Goodstein D."/>
            <person name="Lemons D."/>
            <person name="Li W."/>
            <person name="Lyons J.B."/>
            <person name="Morris A."/>
            <person name="Nichols S."/>
            <person name="Richter D.J."/>
            <person name="Salamov A."/>
            <person name="Bork P."/>
            <person name="Lim W.A."/>
            <person name="Manning G."/>
            <person name="Miller W.T."/>
            <person name="McGinnis W."/>
            <person name="Shapiro H."/>
            <person name="Tjian R."/>
            <person name="Grigoriev I.V."/>
            <person name="Rokhsar D."/>
        </authorList>
    </citation>
    <scope>NUCLEOTIDE SEQUENCE [LARGE SCALE GENOMIC DNA]</scope>
    <source>
        <strain evidence="5">MX1 / ATCC 50154</strain>
    </source>
</reference>
<dbReference type="InterPro" id="IPR011992">
    <property type="entry name" value="EF-hand-dom_pair"/>
</dbReference>
<dbReference type="KEGG" id="mbr:MONBRDRAFT_26207"/>
<evidence type="ECO:0000256" key="1">
    <source>
        <dbReference type="ARBA" id="ARBA00022737"/>
    </source>
</evidence>
<sequence>MMPTAEQINQAFIIYANEDACISADNLGTCLRALGFNPTEVEVQECVIVADSNGTGNVSLDKFRKAVDLMAQKPQPTKSQLQEAFNAFDKKGKGSIAINEIRNLLTKMGEGLTEQEFNDMIRVADADGSGSIDVEELFEMMTGPVPPV</sequence>
<dbReference type="GO" id="GO:0005737">
    <property type="term" value="C:cytoplasm"/>
    <property type="evidence" value="ECO:0000318"/>
    <property type="project" value="GO_Central"/>
</dbReference>
<evidence type="ECO:0000313" key="5">
    <source>
        <dbReference type="Proteomes" id="UP000001357"/>
    </source>
</evidence>
<dbReference type="InterPro" id="IPR018247">
    <property type="entry name" value="EF_Hand_1_Ca_BS"/>
</dbReference>
<feature type="domain" description="EF-hand" evidence="3">
    <location>
        <begin position="112"/>
        <end position="147"/>
    </location>
</feature>
<dbReference type="PROSITE" id="PS50222">
    <property type="entry name" value="EF_HAND_2"/>
    <property type="match status" value="3"/>
</dbReference>
<dbReference type="PROSITE" id="PS00018">
    <property type="entry name" value="EF_HAND_1"/>
    <property type="match status" value="1"/>
</dbReference>
<dbReference type="Pfam" id="PF13833">
    <property type="entry name" value="EF-hand_8"/>
    <property type="match status" value="1"/>
</dbReference>
<dbReference type="PANTHER" id="PTHR23048">
    <property type="entry name" value="MYOSIN LIGHT CHAIN 1, 3"/>
    <property type="match status" value="1"/>
</dbReference>
<dbReference type="PANTHER" id="PTHR23048:SF0">
    <property type="entry name" value="CALMODULIN LIKE 3"/>
    <property type="match status" value="1"/>
</dbReference>
<evidence type="ECO:0000313" key="4">
    <source>
        <dbReference type="EMBL" id="EDQ88597.1"/>
    </source>
</evidence>
<dbReference type="Pfam" id="PF13499">
    <property type="entry name" value="EF-hand_7"/>
    <property type="match status" value="1"/>
</dbReference>
<evidence type="ECO:0000256" key="2">
    <source>
        <dbReference type="ARBA" id="ARBA00022837"/>
    </source>
</evidence>
<name>A9V1N7_MONBE</name>
<dbReference type="InterPro" id="IPR002048">
    <property type="entry name" value="EF_hand_dom"/>
</dbReference>
<dbReference type="FunFam" id="1.10.238.10:FF:000001">
    <property type="entry name" value="Calmodulin 1"/>
    <property type="match status" value="1"/>
</dbReference>
<keyword evidence="1" id="KW-0677">Repeat</keyword>
<dbReference type="Gene3D" id="1.10.238.10">
    <property type="entry name" value="EF-hand"/>
    <property type="match status" value="2"/>
</dbReference>
<protein>
    <recommendedName>
        <fullName evidence="3">EF-hand domain-containing protein</fullName>
    </recommendedName>
</protein>
<dbReference type="SUPFAM" id="SSF47473">
    <property type="entry name" value="EF-hand"/>
    <property type="match status" value="1"/>
</dbReference>
<dbReference type="EMBL" id="CH991554">
    <property type="protein sequence ID" value="EDQ88597.1"/>
    <property type="molecule type" value="Genomic_DNA"/>
</dbReference>
<organism evidence="4 5">
    <name type="scientific">Monosiga brevicollis</name>
    <name type="common">Choanoflagellate</name>
    <dbReference type="NCBI Taxonomy" id="81824"/>
    <lineage>
        <taxon>Eukaryota</taxon>
        <taxon>Choanoflagellata</taxon>
        <taxon>Craspedida</taxon>
        <taxon>Salpingoecidae</taxon>
        <taxon>Monosiga</taxon>
    </lineage>
</organism>
<dbReference type="GO" id="GO:0005509">
    <property type="term" value="F:calcium ion binding"/>
    <property type="evidence" value="ECO:0000318"/>
    <property type="project" value="GO_Central"/>
</dbReference>
<dbReference type="Proteomes" id="UP000001357">
    <property type="component" value="Unassembled WGS sequence"/>
</dbReference>
<dbReference type="GO" id="GO:0030234">
    <property type="term" value="F:enzyme regulator activity"/>
    <property type="evidence" value="ECO:0000318"/>
    <property type="project" value="GO_Central"/>
</dbReference>
<dbReference type="RefSeq" id="XP_001746701.1">
    <property type="nucleotide sequence ID" value="XM_001746649.1"/>
</dbReference>
<evidence type="ECO:0000259" key="3">
    <source>
        <dbReference type="PROSITE" id="PS50222"/>
    </source>
</evidence>
<proteinExistence type="predicted"/>
<dbReference type="InParanoid" id="A9V1N7"/>
<dbReference type="InterPro" id="IPR050230">
    <property type="entry name" value="CALM/Myosin/TropC-like"/>
</dbReference>
<dbReference type="GeneID" id="5891928"/>
<dbReference type="GO" id="GO:0000226">
    <property type="term" value="P:microtubule cytoskeleton organization"/>
    <property type="evidence" value="ECO:0000318"/>
    <property type="project" value="GO_Central"/>
</dbReference>
<dbReference type="eggNOG" id="KOG0027">
    <property type="taxonomic scope" value="Eukaryota"/>
</dbReference>
<feature type="domain" description="EF-hand" evidence="3">
    <location>
        <begin position="76"/>
        <end position="111"/>
    </location>
</feature>
<gene>
    <name evidence="4" type="ORF">MONBRDRAFT_26207</name>
</gene>
<dbReference type="OMA" id="ANEDACI"/>
<dbReference type="CDD" id="cd00051">
    <property type="entry name" value="EFh"/>
    <property type="match status" value="1"/>
</dbReference>
<keyword evidence="2" id="KW-0106">Calcium</keyword>
<feature type="domain" description="EF-hand" evidence="3">
    <location>
        <begin position="38"/>
        <end position="73"/>
    </location>
</feature>
<keyword evidence="5" id="KW-1185">Reference proteome</keyword>
<dbReference type="STRING" id="81824.A9V1N7"/>